<dbReference type="Proteomes" id="UP000236291">
    <property type="component" value="Unassembled WGS sequence"/>
</dbReference>
<comment type="caution">
    <text evidence="8">The sequence shown here is derived from an EMBL/GenBank/DDBJ whole genome shotgun (WGS) entry which is preliminary data.</text>
</comment>
<dbReference type="PANTHER" id="PTHR11771">
    <property type="entry name" value="LIPOXYGENASE"/>
    <property type="match status" value="1"/>
</dbReference>
<reference evidence="8 9" key="1">
    <citation type="journal article" date="2014" name="Am. J. Bot.">
        <title>Genome assembly and annotation for red clover (Trifolium pratense; Fabaceae).</title>
        <authorList>
            <person name="Istvanek J."/>
            <person name="Jaros M."/>
            <person name="Krenek A."/>
            <person name="Repkova J."/>
        </authorList>
    </citation>
    <scope>NUCLEOTIDE SEQUENCE [LARGE SCALE GENOMIC DNA]</scope>
    <source>
        <strain evidence="9">cv. Tatra</strain>
        <tissue evidence="8">Young leaves</tissue>
    </source>
</reference>
<keyword evidence="1" id="KW-0479">Metal-binding</keyword>
<dbReference type="Gene3D" id="4.10.375.10">
    <property type="entry name" value="Lipoxygenase-1, Domain 2"/>
    <property type="match status" value="1"/>
</dbReference>
<evidence type="ECO:0000256" key="5">
    <source>
        <dbReference type="ARBA" id="ARBA00039006"/>
    </source>
</evidence>
<dbReference type="EC" id="1.13.11.58" evidence="5"/>
<feature type="compositionally biased region" description="Polar residues" evidence="6">
    <location>
        <begin position="79"/>
        <end position="89"/>
    </location>
</feature>
<dbReference type="EMBL" id="ASHM01049982">
    <property type="protein sequence ID" value="PNX85957.1"/>
    <property type="molecule type" value="Genomic_DNA"/>
</dbReference>
<sequence length="216" mass="24514">TYLSNDTPAPLVYYRQEEPKTLRGDGIGERKEWDRVYDYDVYNDLGDPDKGQSYARPILGGSRGHPYPRRGRTDRKPTTTDPNTESRSNSVYIPRDEAFGHLKSSDFLVYGLKSVSQDVIPLIKSVFDRNFTPNEFDSFDDVLDLYEGGIKLPTDILSQISPLPVLSEIFRTDGEQFLKFPTPKVIQVSKSAWMTDEEFGREIIAGVNPGLIRSLQ</sequence>
<evidence type="ECO:0000259" key="7">
    <source>
        <dbReference type="PROSITE" id="PS51393"/>
    </source>
</evidence>
<evidence type="ECO:0000256" key="3">
    <source>
        <dbReference type="ARBA" id="ARBA00023002"/>
    </source>
</evidence>
<dbReference type="InterPro" id="IPR027433">
    <property type="entry name" value="Lipoxygenase_dom_3"/>
</dbReference>
<dbReference type="PRINTS" id="PR00468">
    <property type="entry name" value="PLTLPOXGNASE"/>
</dbReference>
<evidence type="ECO:0000256" key="6">
    <source>
        <dbReference type="SAM" id="MobiDB-lite"/>
    </source>
</evidence>
<feature type="domain" description="Lipoxygenase" evidence="7">
    <location>
        <begin position="1"/>
        <end position="216"/>
    </location>
</feature>
<accession>A0A2K3M593</accession>
<proteinExistence type="predicted"/>
<dbReference type="Gene3D" id="3.10.450.60">
    <property type="match status" value="1"/>
</dbReference>
<evidence type="ECO:0000256" key="4">
    <source>
        <dbReference type="ARBA" id="ARBA00036508"/>
    </source>
</evidence>
<dbReference type="Pfam" id="PF00305">
    <property type="entry name" value="Lipoxygenase"/>
    <property type="match status" value="1"/>
</dbReference>
<feature type="non-terminal residue" evidence="8">
    <location>
        <position position="1"/>
    </location>
</feature>
<feature type="region of interest" description="Disordered" evidence="6">
    <location>
        <begin position="43"/>
        <end position="89"/>
    </location>
</feature>
<dbReference type="InterPro" id="IPR013819">
    <property type="entry name" value="LipOase_C"/>
</dbReference>
<dbReference type="SUPFAM" id="SSF48484">
    <property type="entry name" value="Lipoxigenase"/>
    <property type="match status" value="1"/>
</dbReference>
<name>A0A2K3M593_TRIPR</name>
<dbReference type="AlphaFoldDB" id="A0A2K3M593"/>
<dbReference type="InterPro" id="IPR000907">
    <property type="entry name" value="LipOase"/>
</dbReference>
<keyword evidence="3" id="KW-0560">Oxidoreductase</keyword>
<dbReference type="GO" id="GO:0046872">
    <property type="term" value="F:metal ion binding"/>
    <property type="evidence" value="ECO:0007669"/>
    <property type="project" value="UniProtKB-KW"/>
</dbReference>
<organism evidence="8 9">
    <name type="scientific">Trifolium pratense</name>
    <name type="common">Red clover</name>
    <dbReference type="NCBI Taxonomy" id="57577"/>
    <lineage>
        <taxon>Eukaryota</taxon>
        <taxon>Viridiplantae</taxon>
        <taxon>Streptophyta</taxon>
        <taxon>Embryophyta</taxon>
        <taxon>Tracheophyta</taxon>
        <taxon>Spermatophyta</taxon>
        <taxon>Magnoliopsida</taxon>
        <taxon>eudicotyledons</taxon>
        <taxon>Gunneridae</taxon>
        <taxon>Pentapetalae</taxon>
        <taxon>rosids</taxon>
        <taxon>fabids</taxon>
        <taxon>Fabales</taxon>
        <taxon>Fabaceae</taxon>
        <taxon>Papilionoideae</taxon>
        <taxon>50 kb inversion clade</taxon>
        <taxon>NPAAA clade</taxon>
        <taxon>Hologalegina</taxon>
        <taxon>IRL clade</taxon>
        <taxon>Trifolieae</taxon>
        <taxon>Trifolium</taxon>
    </lineage>
</organism>
<protein>
    <recommendedName>
        <fullName evidence="5">linoleate 9S-lipoxygenase</fullName>
        <ecNumber evidence="5">1.13.11.58</ecNumber>
    </recommendedName>
</protein>
<keyword evidence="2" id="KW-0223">Dioxygenase</keyword>
<dbReference type="InterPro" id="IPR001246">
    <property type="entry name" value="LipOase_plant"/>
</dbReference>
<feature type="non-terminal residue" evidence="8">
    <location>
        <position position="216"/>
    </location>
</feature>
<dbReference type="GO" id="GO:0034440">
    <property type="term" value="P:lipid oxidation"/>
    <property type="evidence" value="ECO:0007669"/>
    <property type="project" value="InterPro"/>
</dbReference>
<reference evidence="8 9" key="2">
    <citation type="journal article" date="2017" name="Front. Plant Sci.">
        <title>Gene Classification and Mining of Molecular Markers Useful in Red Clover (Trifolium pratense) Breeding.</title>
        <authorList>
            <person name="Istvanek J."/>
            <person name="Dluhosova J."/>
            <person name="Dluhos P."/>
            <person name="Patkova L."/>
            <person name="Nedelnik J."/>
            <person name="Repkova J."/>
        </authorList>
    </citation>
    <scope>NUCLEOTIDE SEQUENCE [LARGE SCALE GENOMIC DNA]</scope>
    <source>
        <strain evidence="9">cv. Tatra</strain>
        <tissue evidence="8">Young leaves</tissue>
    </source>
</reference>
<dbReference type="PROSITE" id="PS51393">
    <property type="entry name" value="LIPOXYGENASE_3"/>
    <property type="match status" value="1"/>
</dbReference>
<dbReference type="GO" id="GO:1990136">
    <property type="term" value="F:linoleate 9S-lipoxygenase activity"/>
    <property type="evidence" value="ECO:0007669"/>
    <property type="project" value="UniProtKB-EC"/>
</dbReference>
<evidence type="ECO:0000313" key="9">
    <source>
        <dbReference type="Proteomes" id="UP000236291"/>
    </source>
</evidence>
<dbReference type="InterPro" id="IPR036226">
    <property type="entry name" value="LipOase_C_sf"/>
</dbReference>
<dbReference type="STRING" id="57577.A0A2K3M593"/>
<evidence type="ECO:0000313" key="8">
    <source>
        <dbReference type="EMBL" id="PNX85957.1"/>
    </source>
</evidence>
<evidence type="ECO:0000256" key="1">
    <source>
        <dbReference type="ARBA" id="ARBA00022723"/>
    </source>
</evidence>
<gene>
    <name evidence="8" type="ORF">L195_g042031</name>
</gene>
<dbReference type="FunFam" id="4.10.375.10:FF:000001">
    <property type="entry name" value="Lipoxygenase"/>
    <property type="match status" value="1"/>
</dbReference>
<dbReference type="Gene3D" id="4.10.372.10">
    <property type="entry name" value="Lipoxygenase-1, Domain 3"/>
    <property type="match status" value="1"/>
</dbReference>
<evidence type="ECO:0000256" key="2">
    <source>
        <dbReference type="ARBA" id="ARBA00022964"/>
    </source>
</evidence>
<comment type="catalytic activity">
    <reaction evidence="4">
        <text>(9Z,12Z)-octadecadienoate + O2 = (9S)-hydroperoxy-(10E,12Z)-octadecadienoate</text>
        <dbReference type="Rhea" id="RHEA:30291"/>
        <dbReference type="ChEBI" id="CHEBI:15379"/>
        <dbReference type="ChEBI" id="CHEBI:30245"/>
        <dbReference type="ChEBI" id="CHEBI:60955"/>
        <dbReference type="EC" id="1.13.11.58"/>
    </reaction>
</comment>